<evidence type="ECO:0000313" key="2">
    <source>
        <dbReference type="Proteomes" id="UP000237631"/>
    </source>
</evidence>
<accession>A0A2S6CM62</accession>
<dbReference type="PANTHER" id="PTHR47843:SF5">
    <property type="entry name" value="BTB_POZ DOMAIN PROTEIN"/>
    <property type="match status" value="1"/>
</dbReference>
<dbReference type="Proteomes" id="UP000237631">
    <property type="component" value="Unassembled WGS sequence"/>
</dbReference>
<dbReference type="OrthoDB" id="6359816at2759"/>
<protein>
    <recommendedName>
        <fullName evidence="3">BTB domain-containing protein</fullName>
    </recommendedName>
</protein>
<evidence type="ECO:0000313" key="1">
    <source>
        <dbReference type="EMBL" id="PPJ60825.1"/>
    </source>
</evidence>
<gene>
    <name evidence="1" type="ORF">CBER1_10812</name>
</gene>
<organism evidence="1 2">
    <name type="scientific">Cercospora berteroae</name>
    <dbReference type="NCBI Taxonomy" id="357750"/>
    <lineage>
        <taxon>Eukaryota</taxon>
        <taxon>Fungi</taxon>
        <taxon>Dikarya</taxon>
        <taxon>Ascomycota</taxon>
        <taxon>Pezizomycotina</taxon>
        <taxon>Dothideomycetes</taxon>
        <taxon>Dothideomycetidae</taxon>
        <taxon>Mycosphaerellales</taxon>
        <taxon>Mycosphaerellaceae</taxon>
        <taxon>Cercospora</taxon>
    </lineage>
</organism>
<keyword evidence="2" id="KW-1185">Reference proteome</keyword>
<dbReference type="InterPro" id="IPR011333">
    <property type="entry name" value="SKP1/BTB/POZ_sf"/>
</dbReference>
<reference evidence="2" key="1">
    <citation type="journal article" date="2017" name="bioRxiv">
        <title>Conservation of a gene cluster reveals novel cercosporin biosynthetic mechanisms and extends production to the genus Colletotrichum.</title>
        <authorList>
            <person name="de Jonge R."/>
            <person name="Ebert M.K."/>
            <person name="Huitt-Roehl C.R."/>
            <person name="Pal P."/>
            <person name="Suttle J.C."/>
            <person name="Spanner R.E."/>
            <person name="Neubauer J.D."/>
            <person name="Jurick W.M.II."/>
            <person name="Stott K.A."/>
            <person name="Secor G.A."/>
            <person name="Thomma B.P.H.J."/>
            <person name="Van de Peer Y."/>
            <person name="Townsend C.A."/>
            <person name="Bolton M.D."/>
        </authorList>
    </citation>
    <scope>NUCLEOTIDE SEQUENCE [LARGE SCALE GENOMIC DNA]</scope>
    <source>
        <strain evidence="2">CBS538.71</strain>
    </source>
</reference>
<evidence type="ECO:0008006" key="3">
    <source>
        <dbReference type="Google" id="ProtNLM"/>
    </source>
</evidence>
<name>A0A2S6CM62_9PEZI</name>
<proteinExistence type="predicted"/>
<dbReference type="EMBL" id="PNEN01000208">
    <property type="protein sequence ID" value="PPJ60825.1"/>
    <property type="molecule type" value="Genomic_DNA"/>
</dbReference>
<dbReference type="PANTHER" id="PTHR47843">
    <property type="entry name" value="BTB DOMAIN-CONTAINING PROTEIN-RELATED"/>
    <property type="match status" value="1"/>
</dbReference>
<dbReference type="AlphaFoldDB" id="A0A2S6CM62"/>
<dbReference type="Gene3D" id="3.30.710.10">
    <property type="entry name" value="Potassium Channel Kv1.1, Chain A"/>
    <property type="match status" value="1"/>
</dbReference>
<sequence>MATLMALPNSKYSDMTIMCERQSWEVHAMIVCPKSNALEEVWENGETVRTAPRIQLSYKLLSTFFYGGNYQESATDEKAKPPIRSVVFHARVYDAAESLEAPDLETLAADKFERACECIWSGVEFVELAQAIYHGSTLHGRSFFDDDSELHGRFLKAAKARAAELLCSKPVCAAFKHAISLNADLHDLCVELAEALADR</sequence>
<comment type="caution">
    <text evidence="1">The sequence shown here is derived from an EMBL/GenBank/DDBJ whole genome shotgun (WGS) entry which is preliminary data.</text>
</comment>